<organism evidence="7 8">
    <name type="scientific">Nitrosomonas aestuarii</name>
    <dbReference type="NCBI Taxonomy" id="52441"/>
    <lineage>
        <taxon>Bacteria</taxon>
        <taxon>Pseudomonadati</taxon>
        <taxon>Pseudomonadota</taxon>
        <taxon>Betaproteobacteria</taxon>
        <taxon>Nitrosomonadales</taxon>
        <taxon>Nitrosomonadaceae</taxon>
        <taxon>Nitrosomonas</taxon>
    </lineage>
</organism>
<dbReference type="OrthoDB" id="1494599at2"/>
<keyword evidence="7" id="KW-0647">Proteasome</keyword>
<accession>A0A1I3ZTU4</accession>
<evidence type="ECO:0000256" key="3">
    <source>
        <dbReference type="ARBA" id="ARBA00022801"/>
    </source>
</evidence>
<dbReference type="GO" id="GO:0008270">
    <property type="term" value="F:zinc ion binding"/>
    <property type="evidence" value="ECO:0007669"/>
    <property type="project" value="TreeGrafter"/>
</dbReference>
<dbReference type="EMBL" id="FOSP01000007">
    <property type="protein sequence ID" value="SFK47357.1"/>
    <property type="molecule type" value="Genomic_DNA"/>
</dbReference>
<dbReference type="GO" id="GO:0008235">
    <property type="term" value="F:metalloexopeptidase activity"/>
    <property type="evidence" value="ECO:0007669"/>
    <property type="project" value="TreeGrafter"/>
</dbReference>
<evidence type="ECO:0000313" key="8">
    <source>
        <dbReference type="Proteomes" id="UP000199533"/>
    </source>
</evidence>
<evidence type="ECO:0000256" key="4">
    <source>
        <dbReference type="ARBA" id="ARBA00022833"/>
    </source>
</evidence>
<keyword evidence="2" id="KW-0479">Metal-binding</keyword>
<sequence length="147" mass="16725">MLTLHIKLVEAMLAQAQKDHPVETCGVIAGPIGSNLPQRLIPMQNVAQSEDFFQFDSLQHLKVWREMETRGEAPVVIYHSHTKTPAYPSKTDVKYAAEPKAHYVIISSNRLYGEEIRSFRIVDGIVIEERIKIVNTYQPNLEQLKVA</sequence>
<dbReference type="SUPFAM" id="SSF102712">
    <property type="entry name" value="JAB1/MPN domain"/>
    <property type="match status" value="1"/>
</dbReference>
<dbReference type="InterPro" id="IPR051929">
    <property type="entry name" value="VirAsm_ModProt"/>
</dbReference>
<dbReference type="Proteomes" id="UP000199533">
    <property type="component" value="Unassembled WGS sequence"/>
</dbReference>
<dbReference type="Pfam" id="PF14464">
    <property type="entry name" value="Prok-JAB"/>
    <property type="match status" value="1"/>
</dbReference>
<keyword evidence="1" id="KW-0645">Protease</keyword>
<name>A0A1I3ZTU4_9PROT</name>
<dbReference type="PROSITE" id="PS50249">
    <property type="entry name" value="MPN"/>
    <property type="match status" value="1"/>
</dbReference>
<dbReference type="PANTHER" id="PTHR34858">
    <property type="entry name" value="CYSO-CYSTEINE PEPTIDASE"/>
    <property type="match status" value="1"/>
</dbReference>
<gene>
    <name evidence="7" type="ORF">SAMN05216302_100756</name>
</gene>
<dbReference type="InterPro" id="IPR000555">
    <property type="entry name" value="JAMM/MPN+_dom"/>
</dbReference>
<keyword evidence="4" id="KW-0862">Zinc</keyword>
<evidence type="ECO:0000256" key="5">
    <source>
        <dbReference type="ARBA" id="ARBA00023049"/>
    </source>
</evidence>
<dbReference type="InterPro" id="IPR037518">
    <property type="entry name" value="MPN"/>
</dbReference>
<dbReference type="CDD" id="cd08070">
    <property type="entry name" value="MPN_like"/>
    <property type="match status" value="1"/>
</dbReference>
<evidence type="ECO:0000259" key="6">
    <source>
        <dbReference type="PROSITE" id="PS50249"/>
    </source>
</evidence>
<protein>
    <submittedName>
        <fullName evidence="7">Proteasome lid subunit RPN8/RPN11, contains Jab1/MPN metalloenzyme (JAMM) motif</fullName>
    </submittedName>
</protein>
<dbReference type="SMART" id="SM00232">
    <property type="entry name" value="JAB_MPN"/>
    <property type="match status" value="1"/>
</dbReference>
<dbReference type="AlphaFoldDB" id="A0A1I3ZTU4"/>
<keyword evidence="5" id="KW-0482">Metalloprotease</keyword>
<feature type="domain" description="MPN" evidence="6">
    <location>
        <begin position="2"/>
        <end position="125"/>
    </location>
</feature>
<evidence type="ECO:0000256" key="2">
    <source>
        <dbReference type="ARBA" id="ARBA00022723"/>
    </source>
</evidence>
<reference evidence="8" key="1">
    <citation type="submission" date="2016-10" db="EMBL/GenBank/DDBJ databases">
        <authorList>
            <person name="Varghese N."/>
            <person name="Submissions S."/>
        </authorList>
    </citation>
    <scope>NUCLEOTIDE SEQUENCE [LARGE SCALE GENOMIC DNA]</scope>
    <source>
        <strain evidence="8">Nm69</strain>
    </source>
</reference>
<proteinExistence type="predicted"/>
<dbReference type="GO" id="GO:0000502">
    <property type="term" value="C:proteasome complex"/>
    <property type="evidence" value="ECO:0007669"/>
    <property type="project" value="UniProtKB-KW"/>
</dbReference>
<dbReference type="RefSeq" id="WP_090698152.1">
    <property type="nucleotide sequence ID" value="NZ_FOSP01000007.1"/>
</dbReference>
<dbReference type="PANTHER" id="PTHR34858:SF1">
    <property type="entry name" value="CYSO-CYSTEINE PEPTIDASE"/>
    <property type="match status" value="1"/>
</dbReference>
<evidence type="ECO:0000313" key="7">
    <source>
        <dbReference type="EMBL" id="SFK47357.1"/>
    </source>
</evidence>
<evidence type="ECO:0000256" key="1">
    <source>
        <dbReference type="ARBA" id="ARBA00022670"/>
    </source>
</evidence>
<keyword evidence="3" id="KW-0378">Hydrolase</keyword>
<dbReference type="STRING" id="52441.SAMN05216302_100756"/>
<dbReference type="GO" id="GO:0006508">
    <property type="term" value="P:proteolysis"/>
    <property type="evidence" value="ECO:0007669"/>
    <property type="project" value="UniProtKB-KW"/>
</dbReference>
<dbReference type="Gene3D" id="3.40.140.10">
    <property type="entry name" value="Cytidine Deaminase, domain 2"/>
    <property type="match status" value="1"/>
</dbReference>
<keyword evidence="8" id="KW-1185">Reference proteome</keyword>
<dbReference type="InterPro" id="IPR028090">
    <property type="entry name" value="JAB_dom_prok"/>
</dbReference>